<evidence type="ECO:0000313" key="3">
    <source>
        <dbReference type="Proteomes" id="UP001225605"/>
    </source>
</evidence>
<sequence length="81" mass="7168">MVVTGVVSSAGGCSAGGSSAGGSSAGGSSAGGSSAGGSSAGGSSTGGTCSGHGLTIMFLSSGSVLWSNCVPLWPSYASTSA</sequence>
<gene>
    <name evidence="2" type="ORF">CKY47_27615</name>
</gene>
<dbReference type="Proteomes" id="UP001225605">
    <property type="component" value="Unassembled WGS sequence"/>
</dbReference>
<comment type="caution">
    <text evidence="2">The sequence shown here is derived from an EMBL/GenBank/DDBJ whole genome shotgun (WGS) entry which is preliminary data.</text>
</comment>
<feature type="compositionally biased region" description="Gly residues" evidence="1">
    <location>
        <begin position="13"/>
        <end position="46"/>
    </location>
</feature>
<organism evidence="2 3">
    <name type="scientific">Saccharothrix yanglingensis</name>
    <dbReference type="NCBI Taxonomy" id="659496"/>
    <lineage>
        <taxon>Bacteria</taxon>
        <taxon>Bacillati</taxon>
        <taxon>Actinomycetota</taxon>
        <taxon>Actinomycetes</taxon>
        <taxon>Pseudonocardiales</taxon>
        <taxon>Pseudonocardiaceae</taxon>
        <taxon>Saccharothrix</taxon>
    </lineage>
</organism>
<evidence type="ECO:0008006" key="4">
    <source>
        <dbReference type="Google" id="ProtNLM"/>
    </source>
</evidence>
<keyword evidence="3" id="KW-1185">Reference proteome</keyword>
<evidence type="ECO:0000313" key="2">
    <source>
        <dbReference type="EMBL" id="MDQ2587689.1"/>
    </source>
</evidence>
<name>A0ABU0XAM9_9PSEU</name>
<protein>
    <recommendedName>
        <fullName evidence="4">Secreted protein</fullName>
    </recommendedName>
</protein>
<accession>A0ABU0XAM9</accession>
<proteinExistence type="predicted"/>
<feature type="region of interest" description="Disordered" evidence="1">
    <location>
        <begin position="1"/>
        <end position="46"/>
    </location>
</feature>
<evidence type="ECO:0000256" key="1">
    <source>
        <dbReference type="SAM" id="MobiDB-lite"/>
    </source>
</evidence>
<reference evidence="2 3" key="1">
    <citation type="submission" date="2017-06" db="EMBL/GenBank/DDBJ databases">
        <title>Cultured bacterium strain Saccharothrix yanglingensis Hhs.015.</title>
        <authorList>
            <person name="Xia Y."/>
        </authorList>
    </citation>
    <scope>NUCLEOTIDE SEQUENCE [LARGE SCALE GENOMIC DNA]</scope>
    <source>
        <strain evidence="2 3">Hhs.015</strain>
    </source>
</reference>
<dbReference type="EMBL" id="NSDM01000013">
    <property type="protein sequence ID" value="MDQ2587689.1"/>
    <property type="molecule type" value="Genomic_DNA"/>
</dbReference>